<dbReference type="InterPro" id="IPR000504">
    <property type="entry name" value="RRM_dom"/>
</dbReference>
<dbReference type="Pfam" id="PF05391">
    <property type="entry name" value="Lsm_interact"/>
    <property type="match status" value="1"/>
</dbReference>
<dbReference type="Pfam" id="PF05843">
    <property type="entry name" value="Suf"/>
    <property type="match status" value="1"/>
</dbReference>
<dbReference type="SUPFAM" id="SSF54928">
    <property type="entry name" value="RNA-binding domain, RBD"/>
    <property type="match status" value="1"/>
</dbReference>
<dbReference type="InterPro" id="IPR012677">
    <property type="entry name" value="Nucleotide-bd_a/b_plait_sf"/>
</dbReference>
<feature type="region of interest" description="Disordered" evidence="8">
    <location>
        <begin position="544"/>
        <end position="564"/>
    </location>
</feature>
<feature type="compositionally biased region" description="Basic and acidic residues" evidence="8">
    <location>
        <begin position="807"/>
        <end position="825"/>
    </location>
</feature>
<accession>A0AAW1QLG5</accession>
<keyword evidence="11" id="KW-1185">Reference proteome</keyword>
<dbReference type="EMBL" id="JALJOU010000089">
    <property type="protein sequence ID" value="KAK9822247.1"/>
    <property type="molecule type" value="Genomic_DNA"/>
</dbReference>
<dbReference type="GO" id="GO:0006397">
    <property type="term" value="P:mRNA processing"/>
    <property type="evidence" value="ECO:0007669"/>
    <property type="project" value="UniProtKB-KW"/>
</dbReference>
<evidence type="ECO:0000313" key="11">
    <source>
        <dbReference type="Proteomes" id="UP001445335"/>
    </source>
</evidence>
<dbReference type="InterPro" id="IPR011990">
    <property type="entry name" value="TPR-like_helical_dom_sf"/>
</dbReference>
<reference evidence="10 11" key="1">
    <citation type="journal article" date="2024" name="Nat. Commun.">
        <title>Phylogenomics reveals the evolutionary origins of lichenization in chlorophyte algae.</title>
        <authorList>
            <person name="Puginier C."/>
            <person name="Libourel C."/>
            <person name="Otte J."/>
            <person name="Skaloud P."/>
            <person name="Haon M."/>
            <person name="Grisel S."/>
            <person name="Petersen M."/>
            <person name="Berrin J.G."/>
            <person name="Delaux P.M."/>
            <person name="Dal Grande F."/>
            <person name="Keller J."/>
        </authorList>
    </citation>
    <scope>NUCLEOTIDE SEQUENCE [LARGE SCALE GENOMIC DNA]</scope>
    <source>
        <strain evidence="10 11">SAG 245.80</strain>
    </source>
</reference>
<name>A0AAW1QLG5_9CHLO</name>
<keyword evidence="2" id="KW-0507">mRNA processing</keyword>
<feature type="compositionally biased region" description="Low complexity" evidence="8">
    <location>
        <begin position="633"/>
        <end position="651"/>
    </location>
</feature>
<feature type="compositionally biased region" description="Gly residues" evidence="8">
    <location>
        <begin position="826"/>
        <end position="846"/>
    </location>
</feature>
<protein>
    <recommendedName>
        <fullName evidence="9">RRM domain-containing protein</fullName>
    </recommendedName>
</protein>
<dbReference type="Proteomes" id="UP001445335">
    <property type="component" value="Unassembled WGS sequence"/>
</dbReference>
<feature type="region of interest" description="Disordered" evidence="8">
    <location>
        <begin position="687"/>
        <end position="721"/>
    </location>
</feature>
<dbReference type="Gene3D" id="3.30.70.330">
    <property type="match status" value="1"/>
</dbReference>
<feature type="region of interest" description="Disordered" evidence="8">
    <location>
        <begin position="622"/>
        <end position="667"/>
    </location>
</feature>
<dbReference type="Gene3D" id="1.25.40.10">
    <property type="entry name" value="Tetratricopeptide repeat domain"/>
    <property type="match status" value="2"/>
</dbReference>
<dbReference type="GO" id="GO:0008380">
    <property type="term" value="P:RNA splicing"/>
    <property type="evidence" value="ECO:0007669"/>
    <property type="project" value="UniProtKB-KW"/>
</dbReference>
<keyword evidence="4 7" id="KW-0694">RNA-binding</keyword>
<comment type="caution">
    <text evidence="10">The sequence shown here is derived from an EMBL/GenBank/DDBJ whole genome shotgun (WGS) entry which is preliminary data.</text>
</comment>
<comment type="subcellular location">
    <subcellularLocation>
        <location evidence="1">Nucleus</location>
    </subcellularLocation>
</comment>
<dbReference type="SMART" id="SM00360">
    <property type="entry name" value="RRM"/>
    <property type="match status" value="1"/>
</dbReference>
<evidence type="ECO:0000256" key="6">
    <source>
        <dbReference type="ARBA" id="ARBA00023242"/>
    </source>
</evidence>
<dbReference type="SMART" id="SM00386">
    <property type="entry name" value="HAT"/>
    <property type="match status" value="7"/>
</dbReference>
<feature type="region of interest" description="Disordered" evidence="8">
    <location>
        <begin position="1"/>
        <end position="28"/>
    </location>
</feature>
<keyword evidence="3" id="KW-0677">Repeat</keyword>
<dbReference type="GO" id="GO:0005634">
    <property type="term" value="C:nucleus"/>
    <property type="evidence" value="ECO:0007669"/>
    <property type="project" value="UniProtKB-SubCell"/>
</dbReference>
<dbReference type="InterPro" id="IPR008847">
    <property type="entry name" value="Suf"/>
</dbReference>
<organism evidence="10 11">
    <name type="scientific">Elliptochloris bilobata</name>
    <dbReference type="NCBI Taxonomy" id="381761"/>
    <lineage>
        <taxon>Eukaryota</taxon>
        <taxon>Viridiplantae</taxon>
        <taxon>Chlorophyta</taxon>
        <taxon>core chlorophytes</taxon>
        <taxon>Trebouxiophyceae</taxon>
        <taxon>Trebouxiophyceae incertae sedis</taxon>
        <taxon>Elliptochloris clade</taxon>
        <taxon>Elliptochloris</taxon>
    </lineage>
</organism>
<gene>
    <name evidence="10" type="ORF">WJX81_006188</name>
</gene>
<evidence type="ECO:0000313" key="10">
    <source>
        <dbReference type="EMBL" id="KAK9822247.1"/>
    </source>
</evidence>
<keyword evidence="5" id="KW-0508">mRNA splicing</keyword>
<evidence type="ECO:0000256" key="7">
    <source>
        <dbReference type="PROSITE-ProRule" id="PRU00176"/>
    </source>
</evidence>
<keyword evidence="6" id="KW-0539">Nucleus</keyword>
<dbReference type="GO" id="GO:0003723">
    <property type="term" value="F:RNA binding"/>
    <property type="evidence" value="ECO:0007669"/>
    <property type="project" value="UniProtKB-UniRule"/>
</dbReference>
<dbReference type="AlphaFoldDB" id="A0AAW1QLG5"/>
<feature type="compositionally biased region" description="Acidic residues" evidence="8">
    <location>
        <begin position="16"/>
        <end position="28"/>
    </location>
</feature>
<sequence length="864" mass="90930">MDEEMPTAAPLNGGDSSDDSDSDFEEIEASEKDMDLITSLEAELSSNSNLYDKHVEYIAVLRRCKMHERLRSARRAMHKLFPFSEALWLEWLEDEVAGTLHATDHARTEALFDSAVQDYLSIPIWARYLRFLQECDPIVKAHTDAGLQKFRSAAERALTAGGMHLPAGGQLWAAYREYEAGVAAQQGHSDREQVQRVRDLFYRQLKVPLANGDAALAALRQWEASLPAGQAADVPEHVERARAKAAAAAAARRAHEAAVAPGRPADTDLLAAYMAYIKLEEAEGDPARIAAVYERAVAAFPVTAYLWAAYGRSLEQRLRGVPGVTSAVYARAVRNCPWVGLLWARWLRALERGGAPEDEHASRFGEALAAGLQGEEDYLAVYLARLDCLRRRRPPALADLRSTFQAASEAMAAYFPDFHDPQLRLQAYWADCELRLVSDPAAARAVWEATLKSVSGRHAATWAGYVAMELDAGEVAAARALYRRCVKRDLEPGGGAMLAEAWLRMERERGSAEELFEAELRVEPVLAEAAAAAEAAANAQAAASAQAAAHKAPQLSRDEMRRMRQERDPNFRANAASSKAPAAPAAAVAQPDAAAAAAAAPAAPAPMGASAPKRKKGLGFVEPRDAKRARPDGATSAGAAPMPAAAPPAADGAGGKPNGGPGASAAFTSAGQQNVSTINEQGEPMEVAAAPPPQAPAAPAQGGAVEPNPSQISSQSTGDGGAAATAFVKNLPHGCGEGELAAVFEGARAVRLPRDRVTDRLKGFAYVDFDTPEALAAAVARSGQAELRGFRLAVAVSAPPSGGRGRGRGDHGGRGDHSGRGDRGGRGGFGGAGGGGGGGGNSGAAAGGAPKSNAEFRKMLLEKK</sequence>
<proteinExistence type="predicted"/>
<dbReference type="SUPFAM" id="SSF48452">
    <property type="entry name" value="TPR-like"/>
    <property type="match status" value="1"/>
</dbReference>
<dbReference type="InterPro" id="IPR003107">
    <property type="entry name" value="HAT"/>
</dbReference>
<evidence type="ECO:0000259" key="9">
    <source>
        <dbReference type="PROSITE" id="PS50102"/>
    </source>
</evidence>
<evidence type="ECO:0000256" key="2">
    <source>
        <dbReference type="ARBA" id="ARBA00022664"/>
    </source>
</evidence>
<evidence type="ECO:0000256" key="5">
    <source>
        <dbReference type="ARBA" id="ARBA00023187"/>
    </source>
</evidence>
<dbReference type="Pfam" id="PF00076">
    <property type="entry name" value="RRM_1"/>
    <property type="match status" value="1"/>
</dbReference>
<feature type="compositionally biased region" description="Low complexity" evidence="8">
    <location>
        <begin position="697"/>
        <end position="707"/>
    </location>
</feature>
<feature type="region of interest" description="Disordered" evidence="8">
    <location>
        <begin position="797"/>
        <end position="864"/>
    </location>
</feature>
<dbReference type="PANTHER" id="PTHR17204:SF25">
    <property type="entry name" value="RRM DOMAIN-CONTAINING PROTEIN"/>
    <property type="match status" value="1"/>
</dbReference>
<evidence type="ECO:0000256" key="4">
    <source>
        <dbReference type="ARBA" id="ARBA00022884"/>
    </source>
</evidence>
<dbReference type="InterPro" id="IPR008669">
    <property type="entry name" value="LSM_interact"/>
</dbReference>
<feature type="compositionally biased region" description="Basic and acidic residues" evidence="8">
    <location>
        <begin position="622"/>
        <end position="631"/>
    </location>
</feature>
<feature type="compositionally biased region" description="Basic and acidic residues" evidence="8">
    <location>
        <begin position="854"/>
        <end position="864"/>
    </location>
</feature>
<feature type="compositionally biased region" description="Polar residues" evidence="8">
    <location>
        <begin position="708"/>
        <end position="717"/>
    </location>
</feature>
<evidence type="ECO:0000256" key="8">
    <source>
        <dbReference type="SAM" id="MobiDB-lite"/>
    </source>
</evidence>
<feature type="compositionally biased region" description="Gly residues" evidence="8">
    <location>
        <begin position="652"/>
        <end position="662"/>
    </location>
</feature>
<evidence type="ECO:0000256" key="3">
    <source>
        <dbReference type="ARBA" id="ARBA00022737"/>
    </source>
</evidence>
<dbReference type="PANTHER" id="PTHR17204">
    <property type="entry name" value="PRE-MRNA PROCESSING PROTEIN PRP39-RELATED"/>
    <property type="match status" value="1"/>
</dbReference>
<dbReference type="PROSITE" id="PS50102">
    <property type="entry name" value="RRM"/>
    <property type="match status" value="1"/>
</dbReference>
<feature type="domain" description="RRM" evidence="9">
    <location>
        <begin position="724"/>
        <end position="799"/>
    </location>
</feature>
<dbReference type="InterPro" id="IPR035979">
    <property type="entry name" value="RBD_domain_sf"/>
</dbReference>
<evidence type="ECO:0000256" key="1">
    <source>
        <dbReference type="ARBA" id="ARBA00004123"/>
    </source>
</evidence>